<protein>
    <recommendedName>
        <fullName evidence="2">DUF35 domain-containing protein</fullName>
    </recommendedName>
</protein>
<evidence type="ECO:0000313" key="1">
    <source>
        <dbReference type="EMBL" id="KKL45636.1"/>
    </source>
</evidence>
<dbReference type="AlphaFoldDB" id="A0A0F9CW08"/>
<feature type="non-terminal residue" evidence="1">
    <location>
        <position position="153"/>
    </location>
</feature>
<gene>
    <name evidence="1" type="ORF">LCGC14_2353660</name>
</gene>
<dbReference type="EMBL" id="LAZR01034317">
    <property type="protein sequence ID" value="KKL45636.1"/>
    <property type="molecule type" value="Genomic_DNA"/>
</dbReference>
<name>A0A0F9CW08_9ZZZZ</name>
<accession>A0A0F9CW08</accession>
<proteinExistence type="predicted"/>
<organism evidence="1">
    <name type="scientific">marine sediment metagenome</name>
    <dbReference type="NCBI Taxonomy" id="412755"/>
    <lineage>
        <taxon>unclassified sequences</taxon>
        <taxon>metagenomes</taxon>
        <taxon>ecological metagenomes</taxon>
    </lineage>
</organism>
<evidence type="ECO:0008006" key="2">
    <source>
        <dbReference type="Google" id="ProtNLM"/>
    </source>
</evidence>
<dbReference type="PANTHER" id="PTHR34075:SF5">
    <property type="entry name" value="BLR3430 PROTEIN"/>
    <property type="match status" value="1"/>
</dbReference>
<dbReference type="PANTHER" id="PTHR34075">
    <property type="entry name" value="BLR3430 PROTEIN"/>
    <property type="match status" value="1"/>
</dbReference>
<dbReference type="SUPFAM" id="SSF50249">
    <property type="entry name" value="Nucleic acid-binding proteins"/>
    <property type="match status" value="1"/>
</dbReference>
<comment type="caution">
    <text evidence="1">The sequence shown here is derived from an EMBL/GenBank/DDBJ whole genome shotgun (WGS) entry which is preliminary data.</text>
</comment>
<dbReference type="Gene3D" id="6.10.30.10">
    <property type="match status" value="1"/>
</dbReference>
<sequence length="153" mass="17313">MNTSTKKLIGLYEKVLHGDNATFGVFDHYDHYYKGSWDEDLKKMGPIVIQFPYNVNYLHSYGQDSPWFAALSNGQLIGTKCKKCSFTTANPKLACQECGEETKWIKLPKIGNLHAFTVCHFGAEAFLDQTPFILGYMEFKGCDTLLLTRILGL</sequence>
<dbReference type="InterPro" id="IPR012340">
    <property type="entry name" value="NA-bd_OB-fold"/>
</dbReference>
<dbReference type="InterPro" id="IPR052513">
    <property type="entry name" value="Thioester_dehydratase-like"/>
</dbReference>
<reference evidence="1" key="1">
    <citation type="journal article" date="2015" name="Nature">
        <title>Complex archaea that bridge the gap between prokaryotes and eukaryotes.</title>
        <authorList>
            <person name="Spang A."/>
            <person name="Saw J.H."/>
            <person name="Jorgensen S.L."/>
            <person name="Zaremba-Niedzwiedzka K."/>
            <person name="Martijn J."/>
            <person name="Lind A.E."/>
            <person name="van Eijk R."/>
            <person name="Schleper C."/>
            <person name="Guy L."/>
            <person name="Ettema T.J."/>
        </authorList>
    </citation>
    <scope>NUCLEOTIDE SEQUENCE</scope>
</reference>